<gene>
    <name evidence="1" type="ORF">EVJ47_03895</name>
</gene>
<dbReference type="EMBL" id="SGBD01000001">
    <property type="protein sequence ID" value="RZD15423.1"/>
    <property type="molecule type" value="Genomic_DNA"/>
</dbReference>
<sequence length="137" mass="15477">MPYKVDTVAFSGLLKWEDVEKLIGAVKNSGSSWYYVYTQLDDEKAELGAGKAADFISERMEEIKKLDKICGWFYVHTKENPSIIKIYHPRMSGGGCSISTPPPWIIVSIEKPEDIADLESYKPLVKPEKKGIFKIFG</sequence>
<reference evidence="1 2" key="1">
    <citation type="submission" date="2019-01" db="EMBL/GenBank/DDBJ databases">
        <title>Insights into ecological role of a new deltaproteobacterial order Candidatus Sinidesulfobacterales (Sva0485) by metagenomics and metatranscriptomics.</title>
        <authorList>
            <person name="Tan S."/>
            <person name="Liu J."/>
            <person name="Fang Y."/>
            <person name="Hedlund B.P."/>
            <person name="Lian Z.H."/>
            <person name="Huang L.Y."/>
            <person name="Li J.T."/>
            <person name="Huang L.N."/>
            <person name="Li W.J."/>
            <person name="Jiang H.C."/>
            <person name="Dong H.L."/>
            <person name="Shu W.S."/>
        </authorList>
    </citation>
    <scope>NUCLEOTIDE SEQUENCE [LARGE SCALE GENOMIC DNA]</scope>
    <source>
        <strain evidence="1">AP3</strain>
    </source>
</reference>
<comment type="caution">
    <text evidence="1">The sequence shown here is derived from an EMBL/GenBank/DDBJ whole genome shotgun (WGS) entry which is preliminary data.</text>
</comment>
<evidence type="ECO:0000313" key="1">
    <source>
        <dbReference type="EMBL" id="RZD15423.1"/>
    </source>
</evidence>
<dbReference type="AlphaFoldDB" id="A0A519BDT1"/>
<protein>
    <submittedName>
        <fullName evidence="1">Uncharacterized protein</fullName>
    </submittedName>
</protein>
<accession>A0A519BDT1</accession>
<evidence type="ECO:0000313" key="2">
    <source>
        <dbReference type="Proteomes" id="UP000320813"/>
    </source>
</evidence>
<proteinExistence type="predicted"/>
<name>A0A519BDT1_9DELT</name>
<organism evidence="1 2">
    <name type="scientific">Candidatus Acidulodesulfobacterium ferriphilum</name>
    <dbReference type="NCBI Taxonomy" id="2597223"/>
    <lineage>
        <taxon>Bacteria</taxon>
        <taxon>Deltaproteobacteria</taxon>
        <taxon>Candidatus Acidulodesulfobacterales</taxon>
        <taxon>Candidatus Acidulodesulfobacterium</taxon>
    </lineage>
</organism>
<dbReference type="Proteomes" id="UP000320813">
    <property type="component" value="Unassembled WGS sequence"/>
</dbReference>